<organism evidence="2 3">
    <name type="scientific">Thelonectria olida</name>
    <dbReference type="NCBI Taxonomy" id="1576542"/>
    <lineage>
        <taxon>Eukaryota</taxon>
        <taxon>Fungi</taxon>
        <taxon>Dikarya</taxon>
        <taxon>Ascomycota</taxon>
        <taxon>Pezizomycotina</taxon>
        <taxon>Sordariomycetes</taxon>
        <taxon>Hypocreomycetidae</taxon>
        <taxon>Hypocreales</taxon>
        <taxon>Nectriaceae</taxon>
        <taxon>Thelonectria</taxon>
    </lineage>
</organism>
<feature type="region of interest" description="Disordered" evidence="1">
    <location>
        <begin position="1"/>
        <end position="42"/>
    </location>
</feature>
<name>A0A9P8W4R4_9HYPO</name>
<comment type="caution">
    <text evidence="2">The sequence shown here is derived from an EMBL/GenBank/DDBJ whole genome shotgun (WGS) entry which is preliminary data.</text>
</comment>
<sequence>MNPASTSTSPEPVTLPNHTHQAPTNDAIPASAKPAPDPIASVPPPWSLHGDAYFFSWWTTAANVKNGLPSHAYSPLESRSDFAGPASGSPCGGLSMVQILRYKDSPVGPYDEFIVIPGSFDYIREDANGKRVKKRGPRITRIYVSQKHTCYNGRLNWNVPKHLARFHWTDHPNGSTTVKVYPHDTNPDDTTEANISPVPFFQATFKPWRLAPSFPLSTTWINYLGINSTLVFPPLPKGNGSQGELPGTDRWCSIVPGQYSRRSMVGSFDIAQHRDDEGKITGEFENFWPGLGRWQYGIKMENAHITFDECGETWDSPKSSL</sequence>
<dbReference type="InterPro" id="IPR023375">
    <property type="entry name" value="ADC_dom_sf"/>
</dbReference>
<proteinExistence type="predicted"/>
<dbReference type="Proteomes" id="UP000777438">
    <property type="component" value="Unassembled WGS sequence"/>
</dbReference>
<evidence type="ECO:0000313" key="3">
    <source>
        <dbReference type="Proteomes" id="UP000777438"/>
    </source>
</evidence>
<reference evidence="2 3" key="1">
    <citation type="journal article" date="2021" name="Nat. Commun.">
        <title>Genetic determinants of endophytism in the Arabidopsis root mycobiome.</title>
        <authorList>
            <person name="Mesny F."/>
            <person name="Miyauchi S."/>
            <person name="Thiergart T."/>
            <person name="Pickel B."/>
            <person name="Atanasova L."/>
            <person name="Karlsson M."/>
            <person name="Huettel B."/>
            <person name="Barry K.W."/>
            <person name="Haridas S."/>
            <person name="Chen C."/>
            <person name="Bauer D."/>
            <person name="Andreopoulos W."/>
            <person name="Pangilinan J."/>
            <person name="LaButti K."/>
            <person name="Riley R."/>
            <person name="Lipzen A."/>
            <person name="Clum A."/>
            <person name="Drula E."/>
            <person name="Henrissat B."/>
            <person name="Kohler A."/>
            <person name="Grigoriev I.V."/>
            <person name="Martin F.M."/>
            <person name="Hacquard S."/>
        </authorList>
    </citation>
    <scope>NUCLEOTIDE SEQUENCE [LARGE SCALE GENOMIC DNA]</scope>
    <source>
        <strain evidence="2 3">MPI-CAGE-CH-0241</strain>
    </source>
</reference>
<dbReference type="PANTHER" id="PTHR40518:SF1">
    <property type="entry name" value="ACETOACETATE DECARBOXYLASE"/>
    <property type="match status" value="1"/>
</dbReference>
<feature type="compositionally biased region" description="Polar residues" evidence="1">
    <location>
        <begin position="1"/>
        <end position="24"/>
    </location>
</feature>
<protein>
    <submittedName>
        <fullName evidence="2">Uncharacterized protein</fullName>
    </submittedName>
</protein>
<dbReference type="SUPFAM" id="SSF160104">
    <property type="entry name" value="Acetoacetate decarboxylase-like"/>
    <property type="match status" value="1"/>
</dbReference>
<evidence type="ECO:0000313" key="2">
    <source>
        <dbReference type="EMBL" id="KAH6890580.1"/>
    </source>
</evidence>
<keyword evidence="3" id="KW-1185">Reference proteome</keyword>
<evidence type="ECO:0000256" key="1">
    <source>
        <dbReference type="SAM" id="MobiDB-lite"/>
    </source>
</evidence>
<dbReference type="OrthoDB" id="9970474at2759"/>
<dbReference type="PANTHER" id="PTHR40518">
    <property type="entry name" value="ACETOACETATE DECARBOXYLASE"/>
    <property type="match status" value="1"/>
</dbReference>
<dbReference type="AlphaFoldDB" id="A0A9P8W4R4"/>
<gene>
    <name evidence="2" type="ORF">B0T10DRAFT_561084</name>
</gene>
<dbReference type="EMBL" id="JAGPYM010000009">
    <property type="protein sequence ID" value="KAH6890580.1"/>
    <property type="molecule type" value="Genomic_DNA"/>
</dbReference>
<accession>A0A9P8W4R4</accession>
<dbReference type="Gene3D" id="2.40.400.10">
    <property type="entry name" value="Acetoacetate decarboxylase-like"/>
    <property type="match status" value="1"/>
</dbReference>